<reference evidence="1" key="1">
    <citation type="submission" date="2021-10" db="EMBL/GenBank/DDBJ databases">
        <title>Melipona bicolor Genome sequencing and assembly.</title>
        <authorList>
            <person name="Araujo N.S."/>
            <person name="Arias M.C."/>
        </authorList>
    </citation>
    <scope>NUCLEOTIDE SEQUENCE</scope>
    <source>
        <strain evidence="1">USP_2M_L1-L4_2017</strain>
        <tissue evidence="1">Whole body</tissue>
    </source>
</reference>
<keyword evidence="2" id="KW-1185">Reference proteome</keyword>
<evidence type="ECO:0000313" key="2">
    <source>
        <dbReference type="Proteomes" id="UP001177670"/>
    </source>
</evidence>
<dbReference type="Proteomes" id="UP001177670">
    <property type="component" value="Unassembled WGS sequence"/>
</dbReference>
<protein>
    <submittedName>
        <fullName evidence="1">Uncharacterized protein</fullName>
    </submittedName>
</protein>
<comment type="caution">
    <text evidence="1">The sequence shown here is derived from an EMBL/GenBank/DDBJ whole genome shotgun (WGS) entry which is preliminary data.</text>
</comment>
<dbReference type="AlphaFoldDB" id="A0AA40FR76"/>
<name>A0AA40FR76_9HYME</name>
<evidence type="ECO:0000313" key="1">
    <source>
        <dbReference type="EMBL" id="KAK1123435.1"/>
    </source>
</evidence>
<accession>A0AA40FR76</accession>
<sequence>MWLYTDILHADRAYYEAGIEARAAGRNSEAFVFLNHFLDLEECIEEGDNTVMDVEDLAVTDFPVEVPLPETLSLTAEQREEAREWVLAMSMDQKVEQVFPMDHRGVYVGSLTAPSVGSEYLQGCILTGYPIRGPIIRFAEVF</sequence>
<gene>
    <name evidence="1" type="ORF">K0M31_008143</name>
</gene>
<organism evidence="1 2">
    <name type="scientific">Melipona bicolor</name>
    <dbReference type="NCBI Taxonomy" id="60889"/>
    <lineage>
        <taxon>Eukaryota</taxon>
        <taxon>Metazoa</taxon>
        <taxon>Ecdysozoa</taxon>
        <taxon>Arthropoda</taxon>
        <taxon>Hexapoda</taxon>
        <taxon>Insecta</taxon>
        <taxon>Pterygota</taxon>
        <taxon>Neoptera</taxon>
        <taxon>Endopterygota</taxon>
        <taxon>Hymenoptera</taxon>
        <taxon>Apocrita</taxon>
        <taxon>Aculeata</taxon>
        <taxon>Apoidea</taxon>
        <taxon>Anthophila</taxon>
        <taxon>Apidae</taxon>
        <taxon>Melipona</taxon>
    </lineage>
</organism>
<proteinExistence type="predicted"/>
<dbReference type="EMBL" id="JAHYIQ010000020">
    <property type="protein sequence ID" value="KAK1123435.1"/>
    <property type="molecule type" value="Genomic_DNA"/>
</dbReference>